<dbReference type="Gene3D" id="3.20.20.80">
    <property type="entry name" value="Glycosidases"/>
    <property type="match status" value="1"/>
</dbReference>
<accession>A0AA37HWN0</accession>
<name>A0AA37HWN0_SEGBR</name>
<dbReference type="PANTHER" id="PTHR41244:SF1">
    <property type="entry name" value="GLYCOSYLTRANSFERASE"/>
    <property type="match status" value="1"/>
</dbReference>
<dbReference type="Pfam" id="PF14307">
    <property type="entry name" value="Glyco_tran_WbsX"/>
    <property type="match status" value="1"/>
</dbReference>
<dbReference type="Proteomes" id="UP000887043">
    <property type="component" value="Unassembled WGS sequence"/>
</dbReference>
<reference evidence="1" key="2">
    <citation type="submission" date="2021-08" db="EMBL/GenBank/DDBJ databases">
        <title>Prevotella lacticifex sp. nov., isolated from rumen of cow.</title>
        <authorList>
            <person name="Shinkai T."/>
            <person name="Ikeyama N."/>
            <person name="Kumagai M."/>
            <person name="Ohmori H."/>
            <person name="Sakamoto M."/>
            <person name="Ohkuma M."/>
            <person name="Mitsumori M."/>
        </authorList>
    </citation>
    <scope>NUCLEOTIDE SEQUENCE</scope>
    <source>
        <strain evidence="1">DSM 11371</strain>
    </source>
</reference>
<dbReference type="CDD" id="cd11579">
    <property type="entry name" value="Glyco_tran_WbsX"/>
    <property type="match status" value="1"/>
</dbReference>
<dbReference type="Proteomes" id="UP000216189">
    <property type="component" value="Unassembled WGS sequence"/>
</dbReference>
<dbReference type="AlphaFoldDB" id="A0AA37HWN0"/>
<dbReference type="EMBL" id="BPTR01000001">
    <property type="protein sequence ID" value="GJG27438.1"/>
    <property type="molecule type" value="Genomic_DNA"/>
</dbReference>
<reference evidence="2 3" key="1">
    <citation type="submission" date="2017-08" db="EMBL/GenBank/DDBJ databases">
        <title>Comparative genomics of non-oral Prevotella species.</title>
        <authorList>
            <person name="Accetto T."/>
            <person name="Nograsek B."/>
            <person name="Avgustin G."/>
        </authorList>
    </citation>
    <scope>NUCLEOTIDE SEQUENCE [LARGE SCALE GENOMIC DNA]</scope>
    <source>
        <strain evidence="2 3">TC1-1</strain>
    </source>
</reference>
<evidence type="ECO:0000313" key="2">
    <source>
        <dbReference type="EMBL" id="OYP56953.1"/>
    </source>
</evidence>
<dbReference type="PANTHER" id="PTHR41244">
    <property type="entry name" value="RHAMNAN SYNTHESIS F"/>
    <property type="match status" value="1"/>
</dbReference>
<dbReference type="RefSeq" id="WP_006283481.1">
    <property type="nucleotide sequence ID" value="NZ_BPTR01000001.1"/>
</dbReference>
<protein>
    <submittedName>
        <fullName evidence="1">Glycosyl transferase</fullName>
    </submittedName>
    <submittedName>
        <fullName evidence="2">Lipopolysaccharide biosynthesis protein</fullName>
    </submittedName>
</protein>
<dbReference type="GO" id="GO:0016740">
    <property type="term" value="F:transferase activity"/>
    <property type="evidence" value="ECO:0007669"/>
    <property type="project" value="UniProtKB-KW"/>
</dbReference>
<sequence>MNPKILALYLPQFYPTIENDEWWGKGFTEWTNVASAKPLFKGHYQPKVPSELGFYDLRLSEVREKQVELAKEAGVTAFLYWHYWFGNGKRLLSDVFQEVLDSGHPDFPFALAWANHSWYAKTWDKSSPDKLLMKQEYPGEEDARMHFEFLLKAFRDHRYYKVDGKPFLFIFRPDEVPVDYLKNFRRWAKEAGFQDLYIVANVWSESATLDQYRKKGYDAITVNRILNVLYDEYNQMPFIKQCLIRLGRLWNQKFRGIPKGALDYRKKYKKFILPKDKEIGVIPEIFPNWDHSPRSGKTGASTIYYNSEPEFFYKHVKEALDAIKDKPESDQMLILKSWNEWGEGNYMEPDLRYGRGYIKALRKAIDEYSNQ</sequence>
<organism evidence="1 4">
    <name type="scientific">Segatella bryantii</name>
    <name type="common">Prevotella bryantii</name>
    <dbReference type="NCBI Taxonomy" id="77095"/>
    <lineage>
        <taxon>Bacteria</taxon>
        <taxon>Pseudomonadati</taxon>
        <taxon>Bacteroidota</taxon>
        <taxon>Bacteroidia</taxon>
        <taxon>Bacteroidales</taxon>
        <taxon>Prevotellaceae</taxon>
        <taxon>Segatella</taxon>
    </lineage>
</organism>
<dbReference type="EMBL" id="NPJF01000015">
    <property type="protein sequence ID" value="OYP56953.1"/>
    <property type="molecule type" value="Genomic_DNA"/>
</dbReference>
<proteinExistence type="predicted"/>
<comment type="caution">
    <text evidence="1">The sequence shown here is derived from an EMBL/GenBank/DDBJ whole genome shotgun (WGS) entry which is preliminary data.</text>
</comment>
<evidence type="ECO:0000313" key="1">
    <source>
        <dbReference type="EMBL" id="GJG27438.1"/>
    </source>
</evidence>
<dbReference type="GeneID" id="72479503"/>
<evidence type="ECO:0000313" key="3">
    <source>
        <dbReference type="Proteomes" id="UP000216189"/>
    </source>
</evidence>
<dbReference type="InterPro" id="IPR032719">
    <property type="entry name" value="WbsX"/>
</dbReference>
<keyword evidence="3" id="KW-1185">Reference proteome</keyword>
<gene>
    <name evidence="2" type="ORF">CIK91_01740</name>
    <name evidence="1" type="ORF">PRRU23_11380</name>
</gene>
<evidence type="ECO:0000313" key="4">
    <source>
        <dbReference type="Proteomes" id="UP000887043"/>
    </source>
</evidence>
<keyword evidence="1" id="KW-0808">Transferase</keyword>